<accession>A0A0B6XZD5</accession>
<sequence>MIKKIMKEDVPGKRSRGRPKQRWIQDVIDKFNMTVTETVHLIYDKYKFRRIIMVVKFCLGQATR</sequence>
<proteinExistence type="predicted"/>
<reference evidence="1" key="1">
    <citation type="submission" date="2014-12" db="EMBL/GenBank/DDBJ databases">
        <title>Insight into the proteome of Arion vulgaris.</title>
        <authorList>
            <person name="Aradska J."/>
            <person name="Bulat T."/>
            <person name="Smidak R."/>
            <person name="Sarate P."/>
            <person name="Gangsoo J."/>
            <person name="Sialana F."/>
            <person name="Bilban M."/>
            <person name="Lubec G."/>
        </authorList>
    </citation>
    <scope>NUCLEOTIDE SEQUENCE</scope>
    <source>
        <tissue evidence="1">Skin</tissue>
    </source>
</reference>
<dbReference type="AlphaFoldDB" id="A0A0B6XZD5"/>
<evidence type="ECO:0000313" key="1">
    <source>
        <dbReference type="EMBL" id="CEK49412.1"/>
    </source>
</evidence>
<dbReference type="EMBL" id="HACG01002547">
    <property type="protein sequence ID" value="CEK49412.1"/>
    <property type="molecule type" value="Transcribed_RNA"/>
</dbReference>
<name>A0A0B6XZD5_9EUPU</name>
<gene>
    <name evidence="1" type="primary">ORF7641</name>
</gene>
<organism evidence="1">
    <name type="scientific">Arion vulgaris</name>
    <dbReference type="NCBI Taxonomy" id="1028688"/>
    <lineage>
        <taxon>Eukaryota</taxon>
        <taxon>Metazoa</taxon>
        <taxon>Spiralia</taxon>
        <taxon>Lophotrochozoa</taxon>
        <taxon>Mollusca</taxon>
        <taxon>Gastropoda</taxon>
        <taxon>Heterobranchia</taxon>
        <taxon>Euthyneura</taxon>
        <taxon>Panpulmonata</taxon>
        <taxon>Eupulmonata</taxon>
        <taxon>Stylommatophora</taxon>
        <taxon>Helicina</taxon>
        <taxon>Arionoidea</taxon>
        <taxon>Arionidae</taxon>
        <taxon>Arion</taxon>
    </lineage>
</organism>
<protein>
    <submittedName>
        <fullName evidence="1">Uncharacterized protein</fullName>
    </submittedName>
</protein>